<keyword evidence="7" id="KW-0067">ATP-binding</keyword>
<dbReference type="SMART" id="SM00387">
    <property type="entry name" value="HATPase_c"/>
    <property type="match status" value="1"/>
</dbReference>
<evidence type="ECO:0000256" key="3">
    <source>
        <dbReference type="ARBA" id="ARBA00022553"/>
    </source>
</evidence>
<feature type="transmembrane region" description="Helical" evidence="10">
    <location>
        <begin position="352"/>
        <end position="372"/>
    </location>
</feature>
<evidence type="ECO:0000256" key="9">
    <source>
        <dbReference type="PROSITE-ProRule" id="PRU00339"/>
    </source>
</evidence>
<keyword evidence="10" id="KW-0472">Membrane</keyword>
<dbReference type="EC" id="2.7.13.3" evidence="2"/>
<keyword evidence="8" id="KW-0902">Two-component regulatory system</keyword>
<organism evidence="12 13">
    <name type="scientific">Tenacibaculum finnmarkense genomovar ulcerans</name>
    <dbReference type="NCBI Taxonomy" id="2781388"/>
    <lineage>
        <taxon>Bacteria</taxon>
        <taxon>Pseudomonadati</taxon>
        <taxon>Bacteroidota</taxon>
        <taxon>Flavobacteriia</taxon>
        <taxon>Flavobacteriales</taxon>
        <taxon>Flavobacteriaceae</taxon>
        <taxon>Tenacibaculum</taxon>
        <taxon>Tenacibaculum finnmarkense</taxon>
    </lineage>
</organism>
<dbReference type="Pfam" id="PF07730">
    <property type="entry name" value="HisKA_3"/>
    <property type="match status" value="1"/>
</dbReference>
<dbReference type="InterPro" id="IPR050482">
    <property type="entry name" value="Sensor_HK_TwoCompSys"/>
</dbReference>
<keyword evidence="9" id="KW-0802">TPR repeat</keyword>
<reference evidence="12 13" key="1">
    <citation type="submission" date="2017-11" db="EMBL/GenBank/DDBJ databases">
        <authorList>
            <person name="Duchaud E."/>
        </authorList>
    </citation>
    <scope>NUCLEOTIDE SEQUENCE [LARGE SCALE GENOMIC DNA]</scope>
    <source>
        <strain evidence="12 13">TNO010</strain>
    </source>
</reference>
<comment type="catalytic activity">
    <reaction evidence="1">
        <text>ATP + protein L-histidine = ADP + protein N-phospho-L-histidine.</text>
        <dbReference type="EC" id="2.7.13.3"/>
    </reaction>
</comment>
<dbReference type="GO" id="GO:0016020">
    <property type="term" value="C:membrane"/>
    <property type="evidence" value="ECO:0007669"/>
    <property type="project" value="InterPro"/>
</dbReference>
<protein>
    <recommendedName>
        <fullName evidence="2">histidine kinase</fullName>
        <ecNumber evidence="2">2.7.13.3</ecNumber>
    </recommendedName>
</protein>
<dbReference type="RefSeq" id="WP_058884402.1">
    <property type="nucleotide sequence ID" value="NZ_OENE01000010.1"/>
</dbReference>
<dbReference type="PROSITE" id="PS50005">
    <property type="entry name" value="TPR"/>
    <property type="match status" value="1"/>
</dbReference>
<evidence type="ECO:0000256" key="4">
    <source>
        <dbReference type="ARBA" id="ARBA00022679"/>
    </source>
</evidence>
<feature type="domain" description="Histidine kinase" evidence="11">
    <location>
        <begin position="419"/>
        <end position="610"/>
    </location>
</feature>
<evidence type="ECO:0000256" key="10">
    <source>
        <dbReference type="SAM" id="Phobius"/>
    </source>
</evidence>
<keyword evidence="10" id="KW-1133">Transmembrane helix</keyword>
<dbReference type="GO" id="GO:0046983">
    <property type="term" value="F:protein dimerization activity"/>
    <property type="evidence" value="ECO:0007669"/>
    <property type="project" value="InterPro"/>
</dbReference>
<dbReference type="Gene3D" id="1.20.5.1930">
    <property type="match status" value="1"/>
</dbReference>
<evidence type="ECO:0000256" key="2">
    <source>
        <dbReference type="ARBA" id="ARBA00012438"/>
    </source>
</evidence>
<dbReference type="PROSITE" id="PS50109">
    <property type="entry name" value="HIS_KIN"/>
    <property type="match status" value="1"/>
</dbReference>
<dbReference type="AlphaFoldDB" id="A0A2I2M748"/>
<dbReference type="InterPro" id="IPR005467">
    <property type="entry name" value="His_kinase_dom"/>
</dbReference>
<keyword evidence="5" id="KW-0547">Nucleotide-binding</keyword>
<accession>A0A2I2M748</accession>
<evidence type="ECO:0000256" key="8">
    <source>
        <dbReference type="ARBA" id="ARBA00023012"/>
    </source>
</evidence>
<keyword evidence="3" id="KW-0597">Phosphoprotein</keyword>
<name>A0A2I2M748_9FLAO</name>
<evidence type="ECO:0000256" key="1">
    <source>
        <dbReference type="ARBA" id="ARBA00000085"/>
    </source>
</evidence>
<dbReference type="SUPFAM" id="SSF55874">
    <property type="entry name" value="ATPase domain of HSP90 chaperone/DNA topoisomerase II/histidine kinase"/>
    <property type="match status" value="1"/>
</dbReference>
<dbReference type="Gene3D" id="1.25.40.10">
    <property type="entry name" value="Tetratricopeptide repeat domain"/>
    <property type="match status" value="1"/>
</dbReference>
<dbReference type="InterPro" id="IPR011712">
    <property type="entry name" value="Sig_transdc_His_kin_sub3_dim/P"/>
</dbReference>
<sequence length="620" mass="71316">MKNNIQKILKTKLLVTWLILFVSCNLIANINKYAPLEQSFSTQNDSPLKVVYQKLLKEYNKGAYISSLKSGFLLFQKSKKNKNHKFTYLTAMLIADIYDKTNNYNKSLEYYKIALHFLEKNNNSFSQENEILATKAISAEIYLRIGSAYQKNYSTQLKKNKEKANTSKDSAIFFYNKLQKLDFVSEKNLKNKALSYINLSAIYQQDSLFEKAKFFAIKAIEIHQKRADNVKQAISLNNLASIYLSLNQFKKAKNTYLEAISLIQDNNSSIAVKHKSTLYYNLAWAMRNLKDYKAYDYQELSYDIQDNQREKEVRSIIEEITVKHKETLEQQKVNLVTEQRKLVEAKDNKTTWLFGALSLLVIIISAGIVYNYKLRQKNLQLKLSENNLREQQAIEKIKSETQTKILNATIDAKESERKQIAEILHDNVSALLSSANMHLGASKKQFKGSIPLEIEKTQGIILEASEKVRDLSHNLISSILLKFGLEYALKDVAKKYSNCQLQFDVSAQNIDRYQQDFEMKIYNIIQELANNILKHSEASYAQIIIKQDNDALNIFINDDGIGFSTEFCNINNGIGLKQISARIEMMKGTFTIKSDKNKGTKITIIVPIKHKETFDFSSIT</sequence>
<dbReference type="GO" id="GO:0000155">
    <property type="term" value="F:phosphorelay sensor kinase activity"/>
    <property type="evidence" value="ECO:0007669"/>
    <property type="project" value="InterPro"/>
</dbReference>
<dbReference type="Gene3D" id="3.30.565.10">
    <property type="entry name" value="Histidine kinase-like ATPase, C-terminal domain"/>
    <property type="match status" value="1"/>
</dbReference>
<dbReference type="CDD" id="cd16917">
    <property type="entry name" value="HATPase_UhpB-NarQ-NarX-like"/>
    <property type="match status" value="1"/>
</dbReference>
<dbReference type="Pfam" id="PF02518">
    <property type="entry name" value="HATPase_c"/>
    <property type="match status" value="1"/>
</dbReference>
<dbReference type="InterPro" id="IPR036890">
    <property type="entry name" value="HATPase_C_sf"/>
</dbReference>
<keyword evidence="6" id="KW-0418">Kinase</keyword>
<dbReference type="InterPro" id="IPR019734">
    <property type="entry name" value="TPR_rpt"/>
</dbReference>
<evidence type="ECO:0000313" key="12">
    <source>
        <dbReference type="EMBL" id="SOU88368.1"/>
    </source>
</evidence>
<feature type="repeat" description="TPR" evidence="9">
    <location>
        <begin position="233"/>
        <end position="266"/>
    </location>
</feature>
<dbReference type="Pfam" id="PF13424">
    <property type="entry name" value="TPR_12"/>
    <property type="match status" value="1"/>
</dbReference>
<evidence type="ECO:0000256" key="5">
    <source>
        <dbReference type="ARBA" id="ARBA00022741"/>
    </source>
</evidence>
<dbReference type="PANTHER" id="PTHR24421">
    <property type="entry name" value="NITRATE/NITRITE SENSOR PROTEIN NARX-RELATED"/>
    <property type="match status" value="1"/>
</dbReference>
<keyword evidence="10" id="KW-0812">Transmembrane</keyword>
<dbReference type="InterPro" id="IPR011990">
    <property type="entry name" value="TPR-like_helical_dom_sf"/>
</dbReference>
<gene>
    <name evidence="12" type="ORF">TNO010_180065</name>
</gene>
<dbReference type="PROSITE" id="PS51257">
    <property type="entry name" value="PROKAR_LIPOPROTEIN"/>
    <property type="match status" value="1"/>
</dbReference>
<evidence type="ECO:0000256" key="6">
    <source>
        <dbReference type="ARBA" id="ARBA00022777"/>
    </source>
</evidence>
<dbReference type="PANTHER" id="PTHR24421:SF10">
    <property type="entry name" value="NITRATE_NITRITE SENSOR PROTEIN NARQ"/>
    <property type="match status" value="1"/>
</dbReference>
<evidence type="ECO:0000259" key="11">
    <source>
        <dbReference type="PROSITE" id="PS50109"/>
    </source>
</evidence>
<dbReference type="Proteomes" id="UP000490060">
    <property type="component" value="Unassembled WGS sequence"/>
</dbReference>
<dbReference type="EMBL" id="OENE01000010">
    <property type="protein sequence ID" value="SOU88368.1"/>
    <property type="molecule type" value="Genomic_DNA"/>
</dbReference>
<evidence type="ECO:0000256" key="7">
    <source>
        <dbReference type="ARBA" id="ARBA00022840"/>
    </source>
</evidence>
<dbReference type="GO" id="GO:0005524">
    <property type="term" value="F:ATP binding"/>
    <property type="evidence" value="ECO:0007669"/>
    <property type="project" value="UniProtKB-KW"/>
</dbReference>
<dbReference type="Pfam" id="PF13181">
    <property type="entry name" value="TPR_8"/>
    <property type="match status" value="1"/>
</dbReference>
<dbReference type="InterPro" id="IPR003594">
    <property type="entry name" value="HATPase_dom"/>
</dbReference>
<dbReference type="SUPFAM" id="SSF48452">
    <property type="entry name" value="TPR-like"/>
    <property type="match status" value="1"/>
</dbReference>
<proteinExistence type="predicted"/>
<evidence type="ECO:0000313" key="13">
    <source>
        <dbReference type="Proteomes" id="UP000490060"/>
    </source>
</evidence>
<dbReference type="SMART" id="SM00028">
    <property type="entry name" value="TPR"/>
    <property type="match status" value="3"/>
</dbReference>
<keyword evidence="4" id="KW-0808">Transferase</keyword>